<dbReference type="PROSITE" id="PS00615">
    <property type="entry name" value="C_TYPE_LECTIN_1"/>
    <property type="match status" value="1"/>
</dbReference>
<dbReference type="OMA" id="YCISEYT"/>
<protein>
    <recommendedName>
        <fullName evidence="3">C-type lectin domain-containing protein</fullName>
    </recommendedName>
</protein>
<dbReference type="PANTHER" id="PTHR45784:SF3">
    <property type="entry name" value="C-TYPE LECTIN DOMAIN FAMILY 4 MEMBER K-LIKE-RELATED"/>
    <property type="match status" value="1"/>
</dbReference>
<dbReference type="SMART" id="SM00034">
    <property type="entry name" value="CLECT"/>
    <property type="match status" value="1"/>
</dbReference>
<accession>A0A3P8UDK5</accession>
<sequence length="159" mass="17921">KAFLALIFALLLIFCSSDLHHLYEVAPESIQTPSLFAHFVGWYGAQEYCISEYTTLAHIKHQDNITALMNAPKRPYTGKAWIGLYGFTMVSSKQWLLINEQKATYFNWSSGEPDNYGGKELCVSMTSNGDWQDQNCSAKKASLCYNGEKLWQNKGKCSG</sequence>
<feature type="signal peptide" evidence="2">
    <location>
        <begin position="1"/>
        <end position="17"/>
    </location>
</feature>
<dbReference type="InterPro" id="IPR016187">
    <property type="entry name" value="CTDL_fold"/>
</dbReference>
<dbReference type="Pfam" id="PF00059">
    <property type="entry name" value="Lectin_C"/>
    <property type="match status" value="1"/>
</dbReference>
<dbReference type="PANTHER" id="PTHR45784">
    <property type="entry name" value="C-TYPE LECTIN DOMAIN FAMILY 20 MEMBER A-RELATED"/>
    <property type="match status" value="1"/>
</dbReference>
<dbReference type="SUPFAM" id="SSF56436">
    <property type="entry name" value="C-type lectin-like"/>
    <property type="match status" value="1"/>
</dbReference>
<name>A0A3P8UDK5_AMPPE</name>
<dbReference type="Ensembl" id="ENSAPET00000034253.1">
    <property type="protein sequence ID" value="ENSAPEP00000033377.1"/>
    <property type="gene ID" value="ENSAPEG00000023705.1"/>
</dbReference>
<dbReference type="Gene3D" id="3.10.100.10">
    <property type="entry name" value="Mannose-Binding Protein A, subunit A"/>
    <property type="match status" value="1"/>
</dbReference>
<feature type="domain" description="C-type lectin" evidence="3">
    <location>
        <begin position="42"/>
        <end position="145"/>
    </location>
</feature>
<organism evidence="4 5">
    <name type="scientific">Amphiprion percula</name>
    <name type="common">Orange clownfish</name>
    <name type="synonym">Lutjanus percula</name>
    <dbReference type="NCBI Taxonomy" id="161767"/>
    <lineage>
        <taxon>Eukaryota</taxon>
        <taxon>Metazoa</taxon>
        <taxon>Chordata</taxon>
        <taxon>Craniata</taxon>
        <taxon>Vertebrata</taxon>
        <taxon>Euteleostomi</taxon>
        <taxon>Actinopterygii</taxon>
        <taxon>Neopterygii</taxon>
        <taxon>Teleostei</taxon>
        <taxon>Neoteleostei</taxon>
        <taxon>Acanthomorphata</taxon>
        <taxon>Ovalentaria</taxon>
        <taxon>Pomacentridae</taxon>
        <taxon>Amphiprion</taxon>
    </lineage>
</organism>
<dbReference type="InterPro" id="IPR018378">
    <property type="entry name" value="C-type_lectin_CS"/>
</dbReference>
<evidence type="ECO:0000256" key="1">
    <source>
        <dbReference type="ARBA" id="ARBA00023157"/>
    </source>
</evidence>
<dbReference type="GeneTree" id="ENSGT00940000177488"/>
<keyword evidence="1" id="KW-1015">Disulfide bond</keyword>
<dbReference type="AlphaFoldDB" id="A0A3P8UDK5"/>
<reference evidence="4" key="2">
    <citation type="submission" date="2025-08" db="UniProtKB">
        <authorList>
            <consortium name="Ensembl"/>
        </authorList>
    </citation>
    <scope>IDENTIFICATION</scope>
</reference>
<evidence type="ECO:0000313" key="5">
    <source>
        <dbReference type="Proteomes" id="UP000265080"/>
    </source>
</evidence>
<dbReference type="Proteomes" id="UP000265080">
    <property type="component" value="Chromosome 7"/>
</dbReference>
<evidence type="ECO:0000259" key="3">
    <source>
        <dbReference type="PROSITE" id="PS50041"/>
    </source>
</evidence>
<dbReference type="InterPro" id="IPR001304">
    <property type="entry name" value="C-type_lectin-like"/>
</dbReference>
<evidence type="ECO:0000256" key="2">
    <source>
        <dbReference type="SAM" id="SignalP"/>
    </source>
</evidence>
<reference evidence="4 5" key="1">
    <citation type="submission" date="2018-03" db="EMBL/GenBank/DDBJ databases">
        <title>Finding Nemo's genes: A chromosome-scale reference assembly of the genome of the orange clownfish Amphiprion percula.</title>
        <authorList>
            <person name="Lehmann R."/>
        </authorList>
    </citation>
    <scope>NUCLEOTIDE SEQUENCE</scope>
</reference>
<reference evidence="4" key="3">
    <citation type="submission" date="2025-09" db="UniProtKB">
        <authorList>
            <consortium name="Ensembl"/>
        </authorList>
    </citation>
    <scope>IDENTIFICATION</scope>
</reference>
<dbReference type="PROSITE" id="PS50041">
    <property type="entry name" value="C_TYPE_LECTIN_2"/>
    <property type="match status" value="1"/>
</dbReference>
<proteinExistence type="predicted"/>
<dbReference type="STRING" id="161767.ENSAPEP00000033377"/>
<keyword evidence="2" id="KW-0732">Signal</keyword>
<dbReference type="InterPro" id="IPR016186">
    <property type="entry name" value="C-type_lectin-like/link_sf"/>
</dbReference>
<keyword evidence="5" id="KW-1185">Reference proteome</keyword>
<evidence type="ECO:0000313" key="4">
    <source>
        <dbReference type="Ensembl" id="ENSAPEP00000033377.1"/>
    </source>
</evidence>
<feature type="chain" id="PRO_5018101610" description="C-type lectin domain-containing protein" evidence="2">
    <location>
        <begin position="18"/>
        <end position="159"/>
    </location>
</feature>